<name>A0A194X6Q7_MOLSC</name>
<proteinExistence type="predicted"/>
<accession>A0A194X6Q7</accession>
<dbReference type="Pfam" id="PF00583">
    <property type="entry name" value="Acetyltransf_1"/>
    <property type="match status" value="1"/>
</dbReference>
<feature type="domain" description="N-acetyltransferase" evidence="1">
    <location>
        <begin position="70"/>
        <end position="222"/>
    </location>
</feature>
<gene>
    <name evidence="2" type="ORF">LY89DRAFT_647875</name>
</gene>
<dbReference type="KEGG" id="psco:LY89DRAFT_647875"/>
<dbReference type="CDD" id="cd04301">
    <property type="entry name" value="NAT_SF"/>
    <property type="match status" value="1"/>
</dbReference>
<dbReference type="InterPro" id="IPR052523">
    <property type="entry name" value="Trichothecene_AcTrans"/>
</dbReference>
<dbReference type="GeneID" id="28821704"/>
<dbReference type="GO" id="GO:0016747">
    <property type="term" value="F:acyltransferase activity, transferring groups other than amino-acyl groups"/>
    <property type="evidence" value="ECO:0007669"/>
    <property type="project" value="InterPro"/>
</dbReference>
<protein>
    <recommendedName>
        <fullName evidence="1">N-acetyltransferase domain-containing protein</fullName>
    </recommendedName>
</protein>
<reference evidence="2 3" key="1">
    <citation type="submission" date="2015-10" db="EMBL/GenBank/DDBJ databases">
        <title>Full genome of DAOMC 229536 Phialocephala scopiformis, a fungal endophyte of spruce producing the potent anti-insectan compound rugulosin.</title>
        <authorList>
            <consortium name="DOE Joint Genome Institute"/>
            <person name="Walker A.K."/>
            <person name="Frasz S.L."/>
            <person name="Seifert K.A."/>
            <person name="Miller J.D."/>
            <person name="Mondo S.J."/>
            <person name="Labutti K."/>
            <person name="Lipzen A."/>
            <person name="Dockter R."/>
            <person name="Kennedy M."/>
            <person name="Grigoriev I.V."/>
            <person name="Spatafora J.W."/>
        </authorList>
    </citation>
    <scope>NUCLEOTIDE SEQUENCE [LARGE SCALE GENOMIC DNA]</scope>
    <source>
        <strain evidence="2 3">CBS 120377</strain>
    </source>
</reference>
<organism evidence="2 3">
    <name type="scientific">Mollisia scopiformis</name>
    <name type="common">Conifer needle endophyte fungus</name>
    <name type="synonym">Phialocephala scopiformis</name>
    <dbReference type="NCBI Taxonomy" id="149040"/>
    <lineage>
        <taxon>Eukaryota</taxon>
        <taxon>Fungi</taxon>
        <taxon>Dikarya</taxon>
        <taxon>Ascomycota</taxon>
        <taxon>Pezizomycotina</taxon>
        <taxon>Leotiomycetes</taxon>
        <taxon>Helotiales</taxon>
        <taxon>Mollisiaceae</taxon>
        <taxon>Mollisia</taxon>
    </lineage>
</organism>
<dbReference type="InParanoid" id="A0A194X6Q7"/>
<evidence type="ECO:0000313" key="2">
    <source>
        <dbReference type="EMBL" id="KUJ15858.1"/>
    </source>
</evidence>
<dbReference type="AlphaFoldDB" id="A0A194X6Q7"/>
<sequence length="224" mass="25473">MALQLSEVISEHEFTSIAHVLYAAFHEPFNPFYELLNNTQGTYEEQIQAKAARHAEAWKDDPARHWLKITDSSNNNEVIAAASWLIYEEAPESSKAPIDAQWQPEGSIIREFTSRWLGAIVGSQQHALQKPHLVIDQLATHPSHRNSGAANMLLQWGLEQADRLGLEIMVNAVPAGLTYYQHFGFVDKGVVDPDMTIEEPSDEWKRLQKIDKHLYWMTRPPTCS</sequence>
<dbReference type="SUPFAM" id="SSF55729">
    <property type="entry name" value="Acyl-CoA N-acyltransferases (Nat)"/>
    <property type="match status" value="1"/>
</dbReference>
<dbReference type="PROSITE" id="PS51186">
    <property type="entry name" value="GNAT"/>
    <property type="match status" value="1"/>
</dbReference>
<dbReference type="Proteomes" id="UP000070700">
    <property type="component" value="Unassembled WGS sequence"/>
</dbReference>
<keyword evidence="3" id="KW-1185">Reference proteome</keyword>
<dbReference type="EMBL" id="KQ947417">
    <property type="protein sequence ID" value="KUJ15858.1"/>
    <property type="molecule type" value="Genomic_DNA"/>
</dbReference>
<dbReference type="InterPro" id="IPR016181">
    <property type="entry name" value="Acyl_CoA_acyltransferase"/>
</dbReference>
<evidence type="ECO:0000313" key="3">
    <source>
        <dbReference type="Proteomes" id="UP000070700"/>
    </source>
</evidence>
<dbReference type="Gene3D" id="3.40.630.30">
    <property type="match status" value="1"/>
</dbReference>
<evidence type="ECO:0000259" key="1">
    <source>
        <dbReference type="PROSITE" id="PS51186"/>
    </source>
</evidence>
<dbReference type="PANTHER" id="PTHR42791">
    <property type="entry name" value="GNAT FAMILY ACETYLTRANSFERASE"/>
    <property type="match status" value="1"/>
</dbReference>
<dbReference type="OrthoDB" id="410198at2759"/>
<dbReference type="InterPro" id="IPR000182">
    <property type="entry name" value="GNAT_dom"/>
</dbReference>
<dbReference type="PANTHER" id="PTHR42791:SF5">
    <property type="entry name" value="HYPOTHETICAL ACETYLTRANSFERASE (EUROFUNG)"/>
    <property type="match status" value="1"/>
</dbReference>
<dbReference type="RefSeq" id="XP_018070213.1">
    <property type="nucleotide sequence ID" value="XM_018211978.1"/>
</dbReference>